<accession>A0A5N5XCG8</accession>
<dbReference type="InterPro" id="IPR047122">
    <property type="entry name" value="Trans-enoyl_RdTase-like"/>
</dbReference>
<dbReference type="AlphaFoldDB" id="A0A5N5XCG8"/>
<reference evidence="6 7" key="1">
    <citation type="submission" date="2019-04" db="EMBL/GenBank/DDBJ databases">
        <title>Friends and foes A comparative genomics study of 23 Aspergillus species from section Flavi.</title>
        <authorList>
            <consortium name="DOE Joint Genome Institute"/>
            <person name="Kjaerbolling I."/>
            <person name="Vesth T."/>
            <person name="Frisvad J.C."/>
            <person name="Nybo J.L."/>
            <person name="Theobald S."/>
            <person name="Kildgaard S."/>
            <person name="Isbrandt T."/>
            <person name="Kuo A."/>
            <person name="Sato A."/>
            <person name="Lyhne E.K."/>
            <person name="Kogle M.E."/>
            <person name="Wiebenga A."/>
            <person name="Kun R.S."/>
            <person name="Lubbers R.J."/>
            <person name="Makela M.R."/>
            <person name="Barry K."/>
            <person name="Chovatia M."/>
            <person name="Clum A."/>
            <person name="Daum C."/>
            <person name="Haridas S."/>
            <person name="He G."/>
            <person name="LaButti K."/>
            <person name="Lipzen A."/>
            <person name="Mondo S."/>
            <person name="Riley R."/>
            <person name="Salamov A."/>
            <person name="Simmons B.A."/>
            <person name="Magnuson J.K."/>
            <person name="Henrissat B."/>
            <person name="Mortensen U.H."/>
            <person name="Larsen T.O."/>
            <person name="Devries R.P."/>
            <person name="Grigoriev I.V."/>
            <person name="Machida M."/>
            <person name="Baker S.E."/>
            <person name="Andersen M.R."/>
        </authorList>
    </citation>
    <scope>NUCLEOTIDE SEQUENCE [LARGE SCALE GENOMIC DNA]</scope>
    <source>
        <strain evidence="6 7">CBS 151.66</strain>
    </source>
</reference>
<keyword evidence="2" id="KW-0547">Nucleotide-binding</keyword>
<evidence type="ECO:0000256" key="2">
    <source>
        <dbReference type="ARBA" id="ARBA00022741"/>
    </source>
</evidence>
<dbReference type="OrthoDB" id="48317at2759"/>
<evidence type="ECO:0000256" key="4">
    <source>
        <dbReference type="ARBA" id="ARBA00023002"/>
    </source>
</evidence>
<dbReference type="GO" id="GO:0000166">
    <property type="term" value="F:nucleotide binding"/>
    <property type="evidence" value="ECO:0007669"/>
    <property type="project" value="UniProtKB-KW"/>
</dbReference>
<dbReference type="SUPFAM" id="SSF51735">
    <property type="entry name" value="NAD(P)-binding Rossmann-fold domains"/>
    <property type="match status" value="1"/>
</dbReference>
<evidence type="ECO:0000313" key="6">
    <source>
        <dbReference type="EMBL" id="KAB8077777.1"/>
    </source>
</evidence>
<protein>
    <submittedName>
        <fullName evidence="6">Chaperonin 10-like protein</fullName>
    </submittedName>
</protein>
<dbReference type="PANTHER" id="PTHR45348:SF2">
    <property type="entry name" value="ZINC-TYPE ALCOHOL DEHYDROGENASE-LIKE PROTEIN C2E1P3.01"/>
    <property type="match status" value="1"/>
</dbReference>
<name>A0A5N5XCG8_9EURO</name>
<dbReference type="InterPro" id="IPR036291">
    <property type="entry name" value="NAD(P)-bd_dom_sf"/>
</dbReference>
<evidence type="ECO:0000313" key="7">
    <source>
        <dbReference type="Proteomes" id="UP000326565"/>
    </source>
</evidence>
<dbReference type="SUPFAM" id="SSF50129">
    <property type="entry name" value="GroES-like"/>
    <property type="match status" value="1"/>
</dbReference>
<evidence type="ECO:0000256" key="1">
    <source>
        <dbReference type="ARBA" id="ARBA00008072"/>
    </source>
</evidence>
<evidence type="ECO:0000256" key="3">
    <source>
        <dbReference type="ARBA" id="ARBA00022857"/>
    </source>
</evidence>
<dbReference type="SMART" id="SM00829">
    <property type="entry name" value="PKS_ER"/>
    <property type="match status" value="1"/>
</dbReference>
<evidence type="ECO:0000259" key="5">
    <source>
        <dbReference type="SMART" id="SM00829"/>
    </source>
</evidence>
<keyword evidence="4" id="KW-0560">Oxidoreductase</keyword>
<dbReference type="PANTHER" id="PTHR45348">
    <property type="entry name" value="HYPOTHETICAL OXIDOREDUCTASE (EUROFUNG)"/>
    <property type="match status" value="1"/>
</dbReference>
<proteinExistence type="inferred from homology"/>
<dbReference type="Pfam" id="PF00107">
    <property type="entry name" value="ADH_zinc_N"/>
    <property type="match status" value="1"/>
</dbReference>
<keyword evidence="7" id="KW-1185">Reference proteome</keyword>
<dbReference type="Proteomes" id="UP000326565">
    <property type="component" value="Unassembled WGS sequence"/>
</dbReference>
<dbReference type="InterPro" id="IPR013154">
    <property type="entry name" value="ADH-like_N"/>
</dbReference>
<dbReference type="Pfam" id="PF08240">
    <property type="entry name" value="ADH_N"/>
    <property type="match status" value="1"/>
</dbReference>
<sequence>MSQNQAAWLNATAQPFEVGPAPMPKPGPRQLVIKSQTVAINPADWKIQDWGSFITEYPYILGIDVAGTVEEVGEGVTRFTKGQRVITHLQGLRDRDAAQSSFQLYPLAAENFTSAIPDSMSFEQAVVMPLAISTAASGLYLPQYLGLPYLPSSNPKPTGKTLLIWGGASSVGATTIQLAVASGIEVITTASPVNHDFVKSLGASVVFDYRSPSVVEDIVKELEGRDFAGVYDAISEEPSFKPIAETLTRLGQQVKIAVVLPWNSPPEGLDPKFVLAYEINSAPNEKVGDAVWGEFVPKALAGGQLQAKPDPVVVGHGLNDIQHGLEVHKAGVSAKKVVVTL</sequence>
<organism evidence="6 7">
    <name type="scientific">Aspergillus leporis</name>
    <dbReference type="NCBI Taxonomy" id="41062"/>
    <lineage>
        <taxon>Eukaryota</taxon>
        <taxon>Fungi</taxon>
        <taxon>Dikarya</taxon>
        <taxon>Ascomycota</taxon>
        <taxon>Pezizomycotina</taxon>
        <taxon>Eurotiomycetes</taxon>
        <taxon>Eurotiomycetidae</taxon>
        <taxon>Eurotiales</taxon>
        <taxon>Aspergillaceae</taxon>
        <taxon>Aspergillus</taxon>
        <taxon>Aspergillus subgen. Circumdati</taxon>
    </lineage>
</organism>
<dbReference type="EMBL" id="ML732165">
    <property type="protein sequence ID" value="KAB8077777.1"/>
    <property type="molecule type" value="Genomic_DNA"/>
</dbReference>
<comment type="similarity">
    <text evidence="1">Belongs to the zinc-containing alcohol dehydrogenase family.</text>
</comment>
<keyword evidence="3" id="KW-0521">NADP</keyword>
<dbReference type="Gene3D" id="3.40.50.720">
    <property type="entry name" value="NAD(P)-binding Rossmann-like Domain"/>
    <property type="match status" value="1"/>
</dbReference>
<feature type="domain" description="Enoyl reductase (ER)" evidence="5">
    <location>
        <begin position="11"/>
        <end position="339"/>
    </location>
</feature>
<dbReference type="Gene3D" id="3.90.180.10">
    <property type="entry name" value="Medium-chain alcohol dehydrogenases, catalytic domain"/>
    <property type="match status" value="1"/>
</dbReference>
<dbReference type="InterPro" id="IPR011032">
    <property type="entry name" value="GroES-like_sf"/>
</dbReference>
<dbReference type="CDD" id="cd08249">
    <property type="entry name" value="enoyl_reductase_like"/>
    <property type="match status" value="1"/>
</dbReference>
<dbReference type="InterPro" id="IPR013149">
    <property type="entry name" value="ADH-like_C"/>
</dbReference>
<gene>
    <name evidence="6" type="ORF">BDV29DRAFT_198270</name>
</gene>
<dbReference type="InterPro" id="IPR020843">
    <property type="entry name" value="ER"/>
</dbReference>
<dbReference type="GO" id="GO:0016651">
    <property type="term" value="F:oxidoreductase activity, acting on NAD(P)H"/>
    <property type="evidence" value="ECO:0007669"/>
    <property type="project" value="InterPro"/>
</dbReference>